<comment type="caution">
    <text evidence="1">The sequence shown here is derived from an EMBL/GenBank/DDBJ whole genome shotgun (WGS) entry which is preliminary data.</text>
</comment>
<dbReference type="InterPro" id="IPR010994">
    <property type="entry name" value="RuvA_2-like"/>
</dbReference>
<accession>A0A8J6PMS9</accession>
<evidence type="ECO:0000313" key="1">
    <source>
        <dbReference type="EMBL" id="MBC9813710.1"/>
    </source>
</evidence>
<dbReference type="Proteomes" id="UP000652681">
    <property type="component" value="Unassembled WGS sequence"/>
</dbReference>
<dbReference type="RefSeq" id="WP_216714714.1">
    <property type="nucleotide sequence ID" value="NZ_JACVEL010000014.1"/>
</dbReference>
<proteinExistence type="predicted"/>
<protein>
    <recommendedName>
        <fullName evidence="3">Helix-hairpin-helix domain-containing protein</fullName>
    </recommendedName>
</protein>
<sequence length="698" mass="81317">MNRLLLILVWFTIIAPVFGQEKESIVQQRIEFISEQLESEDIDLTDVIQTLYYRLETPLNLNTADKENLRELNLLTDIQINDLLLHRERFGKLISIYELQSLKYWDLETIFLVLPFVKVDDRLEQLHVSFKEAIKRGDFEWYARYQRTLEQKKGYTAPNDSVLNSNNSYYHGNADKYYTRFRYAYRTNLSLGFTAEKDPGEQFFKGAQKNGFDFYSVHAFYRGGKYVRAVALGDYQIQIGQGLNLWSGYAFGKTADAVNVKKSANSLKPYTSVDEVRFLRGAAVDLGYKNFQLTLFGSVKKVDGAMQSTDTLAVDDLDYDVGTEYVSSINLTGFHRTNSEIARKGTLTETIYGGNLRYEKRNLHIGIAGVNWGYNRDFNKPVLPYNQFDFRGKNTTSVSADYSYVIRNFHFFGEASYVTHSNSWANIHGVLFSLDSRATMTLVYRNYQRGYETFYNAAFAESGRMANNERGIYAGLNVNITKSWSLNTYFDLFEFPWLKYLVDQPSHGHELLIQPTYRPSRNLEIYARFRQQLRQKNSRYTDGTVTQIEDVYQRNYRINVAYKISDDFTIKSRIEYVTINRPSSKPEDGILFTQDLLYKPKKLPFDVTLRYALFDTDSYDSRLYSFEANALYVFSIPAYYYQGSRAYALIRLTLFRKMDVWVRYGIFLYNNQKTLGSGPELINKNQKSDLTVQLRLKF</sequence>
<name>A0A8J6PMS9_9FLAO</name>
<gene>
    <name evidence="1" type="ORF">H9Y05_14635</name>
</gene>
<organism evidence="1 2">
    <name type="scientific">Taishania pollutisoli</name>
    <dbReference type="NCBI Taxonomy" id="2766479"/>
    <lineage>
        <taxon>Bacteria</taxon>
        <taxon>Pseudomonadati</taxon>
        <taxon>Bacteroidota</taxon>
        <taxon>Flavobacteriia</taxon>
        <taxon>Flavobacteriales</taxon>
        <taxon>Crocinitomicaceae</taxon>
        <taxon>Taishania</taxon>
    </lineage>
</organism>
<dbReference type="EMBL" id="JACVEL010000014">
    <property type="protein sequence ID" value="MBC9813710.1"/>
    <property type="molecule type" value="Genomic_DNA"/>
</dbReference>
<evidence type="ECO:0008006" key="3">
    <source>
        <dbReference type="Google" id="ProtNLM"/>
    </source>
</evidence>
<reference evidence="1" key="1">
    <citation type="submission" date="2020-09" db="EMBL/GenBank/DDBJ databases">
        <title>Taishania pollutisoli gen. nov., sp. nov., Isolated from Tetrabromobisphenol A-Contaminated Soil.</title>
        <authorList>
            <person name="Chen Q."/>
        </authorList>
    </citation>
    <scope>NUCLEOTIDE SEQUENCE</scope>
    <source>
        <strain evidence="1">CZZ-1</strain>
    </source>
</reference>
<dbReference type="AlphaFoldDB" id="A0A8J6PMS9"/>
<keyword evidence="2" id="KW-1185">Reference proteome</keyword>
<dbReference type="SUPFAM" id="SSF47781">
    <property type="entry name" value="RuvA domain 2-like"/>
    <property type="match status" value="1"/>
</dbReference>
<evidence type="ECO:0000313" key="2">
    <source>
        <dbReference type="Proteomes" id="UP000652681"/>
    </source>
</evidence>